<evidence type="ECO:0000313" key="2">
    <source>
        <dbReference type="EMBL" id="CAA9994303.1"/>
    </source>
</evidence>
<proteinExistence type="predicted"/>
<reference evidence="2 3" key="1">
    <citation type="submission" date="2020-02" db="EMBL/GenBank/DDBJ databases">
        <authorList>
            <person name="Ferguson B K."/>
        </authorList>
    </citation>
    <scope>NUCLEOTIDE SEQUENCE [LARGE SCALE GENOMIC DNA]</scope>
</reference>
<dbReference type="Proteomes" id="UP000479000">
    <property type="component" value="Unassembled WGS sequence"/>
</dbReference>
<name>A0A6H5FYK1_9HEMI</name>
<organism evidence="2 3">
    <name type="scientific">Nesidiocoris tenuis</name>
    <dbReference type="NCBI Taxonomy" id="355587"/>
    <lineage>
        <taxon>Eukaryota</taxon>
        <taxon>Metazoa</taxon>
        <taxon>Ecdysozoa</taxon>
        <taxon>Arthropoda</taxon>
        <taxon>Hexapoda</taxon>
        <taxon>Insecta</taxon>
        <taxon>Pterygota</taxon>
        <taxon>Neoptera</taxon>
        <taxon>Paraneoptera</taxon>
        <taxon>Hemiptera</taxon>
        <taxon>Heteroptera</taxon>
        <taxon>Panheteroptera</taxon>
        <taxon>Cimicomorpha</taxon>
        <taxon>Miridae</taxon>
        <taxon>Dicyphina</taxon>
        <taxon>Nesidiocoris</taxon>
    </lineage>
</organism>
<evidence type="ECO:0000313" key="3">
    <source>
        <dbReference type="Proteomes" id="UP000479000"/>
    </source>
</evidence>
<evidence type="ECO:0000256" key="1">
    <source>
        <dbReference type="SAM" id="MobiDB-lite"/>
    </source>
</evidence>
<gene>
    <name evidence="2" type="ORF">NTEN_LOCUS1119</name>
</gene>
<keyword evidence="3" id="KW-1185">Reference proteome</keyword>
<accession>A0A6H5FYK1</accession>
<dbReference type="EMBL" id="CADCXU010001898">
    <property type="protein sequence ID" value="CAA9994303.1"/>
    <property type="molecule type" value="Genomic_DNA"/>
</dbReference>
<protein>
    <submittedName>
        <fullName evidence="2">Uncharacterized protein</fullName>
    </submittedName>
</protein>
<sequence length="142" mass="16498">MPLPWKLPSDEEARELYRRIDQLITDLYNIVRSILFGPLRQPIPQGGQQEDEPNVPDLLAHLGSNTHLEGDSRNLPPPNKKGNKFYVVCISINNAWVALPFTISRWIWEERCEEILSNITEGARDDISYHPQYKYAIVQWVE</sequence>
<dbReference type="OrthoDB" id="6624270at2759"/>
<dbReference type="AlphaFoldDB" id="A0A6H5FYK1"/>
<feature type="region of interest" description="Disordered" evidence="1">
    <location>
        <begin position="42"/>
        <end position="76"/>
    </location>
</feature>